<dbReference type="HAMAP" id="MF_00995">
    <property type="entry name" value="MqnA"/>
    <property type="match status" value="1"/>
</dbReference>
<comment type="function">
    <text evidence="4">Catalyzes the dehydration of chorismate into 3-[(1-carboxyvinyl)oxy]benzoate, a step in the biosynthesis of menaquinone (MK, vitamin K2).</text>
</comment>
<dbReference type="SUPFAM" id="SSF53850">
    <property type="entry name" value="Periplasmic binding protein-like II"/>
    <property type="match status" value="1"/>
</dbReference>
<comment type="similarity">
    <text evidence="4">Belongs to the MqnA/MqnD family. MqnA subfamily.</text>
</comment>
<comment type="catalytic activity">
    <reaction evidence="4">
        <text>chorismate = 3-[(1-carboxyvinyl)-oxy]benzoate + H2O</text>
        <dbReference type="Rhea" id="RHEA:40051"/>
        <dbReference type="ChEBI" id="CHEBI:15377"/>
        <dbReference type="ChEBI" id="CHEBI:29748"/>
        <dbReference type="ChEBI" id="CHEBI:76981"/>
        <dbReference type="EC" id="4.2.1.151"/>
    </reaction>
</comment>
<evidence type="ECO:0000256" key="3">
    <source>
        <dbReference type="ARBA" id="ARBA00023239"/>
    </source>
</evidence>
<dbReference type="GO" id="GO:0009234">
    <property type="term" value="P:menaquinone biosynthetic process"/>
    <property type="evidence" value="ECO:0007669"/>
    <property type="project" value="UniProtKB-UniRule"/>
</dbReference>
<gene>
    <name evidence="4" type="primary">mqnA</name>
    <name evidence="5" type="ORF">HNR37_000417</name>
</gene>
<protein>
    <recommendedName>
        <fullName evidence="4">Chorismate dehydratase</fullName>
        <ecNumber evidence="4">4.2.1.151</ecNumber>
    </recommendedName>
    <alternativeName>
        <fullName evidence="4">Menaquinone biosynthetic enzyme MqnA</fullName>
    </alternativeName>
</protein>
<dbReference type="PANTHER" id="PTHR37690:SF1">
    <property type="entry name" value="CHORISMATE DEHYDRATASE"/>
    <property type="match status" value="1"/>
</dbReference>
<dbReference type="RefSeq" id="WP_183729184.1">
    <property type="nucleotide sequence ID" value="NZ_JACHID010000002.1"/>
</dbReference>
<dbReference type="GO" id="GO:0016836">
    <property type="term" value="F:hydro-lyase activity"/>
    <property type="evidence" value="ECO:0007669"/>
    <property type="project" value="UniProtKB-UniRule"/>
</dbReference>
<dbReference type="Gene3D" id="3.40.190.10">
    <property type="entry name" value="Periplasmic binding protein-like II"/>
    <property type="match status" value="2"/>
</dbReference>
<dbReference type="Proteomes" id="UP000528322">
    <property type="component" value="Unassembled WGS sequence"/>
</dbReference>
<dbReference type="PANTHER" id="PTHR37690">
    <property type="entry name" value="CHORISMATE DEHYDRATASE"/>
    <property type="match status" value="1"/>
</dbReference>
<accession>A0A7W7Y2Y3</accession>
<organism evidence="5 6">
    <name type="scientific">Desulfurispira natronophila</name>
    <dbReference type="NCBI Taxonomy" id="682562"/>
    <lineage>
        <taxon>Bacteria</taxon>
        <taxon>Pseudomonadati</taxon>
        <taxon>Chrysiogenota</taxon>
        <taxon>Chrysiogenia</taxon>
        <taxon>Chrysiogenales</taxon>
        <taxon>Chrysiogenaceae</taxon>
        <taxon>Desulfurispira</taxon>
    </lineage>
</organism>
<dbReference type="Pfam" id="PF02621">
    <property type="entry name" value="VitK2_biosynth"/>
    <property type="match status" value="1"/>
</dbReference>
<sequence>MVKPVPEAGVVSYINTIPMIYGIEQKQIPCPWKFHYTTPSAISNLLLSAQVQAGLVSSFSYTTASDDFLILPDISIASQGTVQSVLLFHNTPLPRIQQMHLSTSSLTSCNLMKLLMCLEGAQCQYLDIDGEELLPDNRAVEAVMYIGDRALQELRLGRFSYVSDLAALWYDKFHLPFVFALWIVRRDFARNSPELVQELQSSLHLSISYGQLHRETIARQCAQRIGYSQEESLQYLSCINYRLDSEHIKALKLFYYLLEIYQIIPRAPQLDFFQAE</sequence>
<dbReference type="EC" id="4.2.1.151" evidence="4"/>
<dbReference type="EMBL" id="JACHID010000002">
    <property type="protein sequence ID" value="MBB5021111.1"/>
    <property type="molecule type" value="Genomic_DNA"/>
</dbReference>
<dbReference type="AlphaFoldDB" id="A0A7W7Y2Y3"/>
<proteinExistence type="inferred from homology"/>
<reference evidence="5 6" key="1">
    <citation type="submission" date="2020-08" db="EMBL/GenBank/DDBJ databases">
        <title>Genomic Encyclopedia of Type Strains, Phase IV (KMG-IV): sequencing the most valuable type-strain genomes for metagenomic binning, comparative biology and taxonomic classification.</title>
        <authorList>
            <person name="Goeker M."/>
        </authorList>
    </citation>
    <scope>NUCLEOTIDE SEQUENCE [LARGE SCALE GENOMIC DNA]</scope>
    <source>
        <strain evidence="5 6">DSM 22071</strain>
    </source>
</reference>
<keyword evidence="6" id="KW-1185">Reference proteome</keyword>
<comment type="pathway">
    <text evidence="1 4">Quinol/quinone metabolism; menaquinone biosynthesis.</text>
</comment>
<dbReference type="UniPathway" id="UPA00079"/>
<dbReference type="CDD" id="cd13634">
    <property type="entry name" value="PBP2_Sco4506"/>
    <property type="match status" value="1"/>
</dbReference>
<evidence type="ECO:0000313" key="6">
    <source>
        <dbReference type="Proteomes" id="UP000528322"/>
    </source>
</evidence>
<evidence type="ECO:0000256" key="2">
    <source>
        <dbReference type="ARBA" id="ARBA00022428"/>
    </source>
</evidence>
<dbReference type="InterPro" id="IPR003773">
    <property type="entry name" value="Menaquinone_biosynth"/>
</dbReference>
<comment type="caution">
    <text evidence="5">The sequence shown here is derived from an EMBL/GenBank/DDBJ whole genome shotgun (WGS) entry which is preliminary data.</text>
</comment>
<keyword evidence="2 4" id="KW-0474">Menaquinone biosynthesis</keyword>
<evidence type="ECO:0000256" key="1">
    <source>
        <dbReference type="ARBA" id="ARBA00004863"/>
    </source>
</evidence>
<evidence type="ECO:0000256" key="4">
    <source>
        <dbReference type="HAMAP-Rule" id="MF_00995"/>
    </source>
</evidence>
<name>A0A7W7Y2Y3_9BACT</name>
<dbReference type="InterPro" id="IPR030868">
    <property type="entry name" value="MqnA"/>
</dbReference>
<evidence type="ECO:0000313" key="5">
    <source>
        <dbReference type="EMBL" id="MBB5021111.1"/>
    </source>
</evidence>
<keyword evidence="3 4" id="KW-0456">Lyase</keyword>